<dbReference type="Gene3D" id="3.40.50.980">
    <property type="match status" value="1"/>
</dbReference>
<proteinExistence type="predicted"/>
<dbReference type="SUPFAM" id="SSF56801">
    <property type="entry name" value="Acetyl-CoA synthetase-like"/>
    <property type="match status" value="1"/>
</dbReference>
<dbReference type="EMBL" id="LAHD01000199">
    <property type="protein sequence ID" value="PHJ93098.1"/>
    <property type="molecule type" value="Genomic_DNA"/>
</dbReference>
<organism evidence="1 2">
    <name type="scientific">Nostoc linckia z8</name>
    <dbReference type="NCBI Taxonomy" id="1628746"/>
    <lineage>
        <taxon>Bacteria</taxon>
        <taxon>Bacillati</taxon>
        <taxon>Cyanobacteriota</taxon>
        <taxon>Cyanophyceae</taxon>
        <taxon>Nostocales</taxon>
        <taxon>Nostocaceae</taxon>
        <taxon>Nostoc</taxon>
    </lineage>
</organism>
<sequence>PSLTSHLQMTSQRWDLVNAFYAWEKAYQIPSLTSHLQMASFAFDVFSGDVIRTLCSGAKLVLCPREWLLEPDKLYKLMLVEKIDSAEFVPAVLRNLVEYLQRDF</sequence>
<accession>A0A9Q6EHM5</accession>
<evidence type="ECO:0000313" key="2">
    <source>
        <dbReference type="Proteomes" id="UP000222310"/>
    </source>
</evidence>
<name>A0A9Q6EHM5_NOSLI</name>
<dbReference type="AlphaFoldDB" id="A0A9Q6EHM5"/>
<protein>
    <submittedName>
        <fullName evidence="1">Uncharacterized protein</fullName>
    </submittedName>
</protein>
<dbReference type="Proteomes" id="UP000222310">
    <property type="component" value="Unassembled WGS sequence"/>
</dbReference>
<reference evidence="1 2" key="1">
    <citation type="submission" date="2015-02" db="EMBL/GenBank/DDBJ databases">
        <title>Nostoc linckia genome annotation.</title>
        <authorList>
            <person name="Zhou Z."/>
        </authorList>
    </citation>
    <scope>NUCLEOTIDE SEQUENCE [LARGE SCALE GENOMIC DNA]</scope>
    <source>
        <strain evidence="2">z8</strain>
    </source>
</reference>
<gene>
    <name evidence="1" type="ORF">VF08_35875</name>
</gene>
<feature type="non-terminal residue" evidence="1">
    <location>
        <position position="1"/>
    </location>
</feature>
<comment type="caution">
    <text evidence="1">The sequence shown here is derived from an EMBL/GenBank/DDBJ whole genome shotgun (WGS) entry which is preliminary data.</text>
</comment>
<evidence type="ECO:0000313" key="1">
    <source>
        <dbReference type="EMBL" id="PHJ93098.1"/>
    </source>
</evidence>